<organism evidence="1 2">
    <name type="scientific">Algoriphagus aquimarinus</name>
    <dbReference type="NCBI Taxonomy" id="237018"/>
    <lineage>
        <taxon>Bacteria</taxon>
        <taxon>Pseudomonadati</taxon>
        <taxon>Bacteroidota</taxon>
        <taxon>Cytophagia</taxon>
        <taxon>Cytophagales</taxon>
        <taxon>Cyclobacteriaceae</taxon>
        <taxon>Algoriphagus</taxon>
    </lineage>
</organism>
<protein>
    <recommendedName>
        <fullName evidence="3">6-bladed beta-propeller</fullName>
    </recommendedName>
</protein>
<name>A0A1I0ZJB1_9BACT</name>
<evidence type="ECO:0000313" key="1">
    <source>
        <dbReference type="EMBL" id="SFB25869.1"/>
    </source>
</evidence>
<sequence>MISAFISAFFFLSIFLTQQDIGVEHVYLDRINTSSIADQVIHFDLKEDFTNIQDLVITQDFYFISPGEEKSKGFSTSVSKLDKSGKYLGEIYRSETGSLISDLAYNPSTKSLIISHNQKIVLLNVVTNKIIKEVEIDKRITRTKIFKSKLYVAGFNYTDDSEIYYLDIYDPLSLKLIETKKEMKYVLADKAFRHSSLSSKGDELFVSMGAVNEIYSSADGFKKPIITFKNIYKNKPSLGNILFSSNQGLVGKFATTGFKYLNNYYIYYYDLNAKKQYLSKTGENSGLYDDINNIGHIRNPRFTNANEYMFSTKKDKLNEKGITVILLKIKS</sequence>
<dbReference type="RefSeq" id="WP_092896809.1">
    <property type="nucleotide sequence ID" value="NZ_FOKK01000006.1"/>
</dbReference>
<keyword evidence="2" id="KW-1185">Reference proteome</keyword>
<evidence type="ECO:0000313" key="2">
    <source>
        <dbReference type="Proteomes" id="UP000198790"/>
    </source>
</evidence>
<dbReference type="InterPro" id="IPR036322">
    <property type="entry name" value="WD40_repeat_dom_sf"/>
</dbReference>
<proteinExistence type="predicted"/>
<reference evidence="1 2" key="1">
    <citation type="submission" date="2016-10" db="EMBL/GenBank/DDBJ databases">
        <authorList>
            <person name="de Groot N.N."/>
        </authorList>
    </citation>
    <scope>NUCLEOTIDE SEQUENCE [LARGE SCALE GENOMIC DNA]</scope>
    <source>
        <strain evidence="1 2">DSM 23399</strain>
    </source>
</reference>
<evidence type="ECO:0008006" key="3">
    <source>
        <dbReference type="Google" id="ProtNLM"/>
    </source>
</evidence>
<dbReference type="STRING" id="237018.SAMN04489723_106149"/>
<dbReference type="SUPFAM" id="SSF50978">
    <property type="entry name" value="WD40 repeat-like"/>
    <property type="match status" value="1"/>
</dbReference>
<gene>
    <name evidence="1" type="ORF">SAMN04489723_106149</name>
</gene>
<dbReference type="AlphaFoldDB" id="A0A1I0ZJB1"/>
<dbReference type="OrthoDB" id="829597at2"/>
<dbReference type="Proteomes" id="UP000198790">
    <property type="component" value="Unassembled WGS sequence"/>
</dbReference>
<accession>A0A1I0ZJB1</accession>
<dbReference type="EMBL" id="FOKK01000006">
    <property type="protein sequence ID" value="SFB25869.1"/>
    <property type="molecule type" value="Genomic_DNA"/>
</dbReference>